<sequence length="101" mass="11144">RVACLEDNDARLALKPIKSTKFTTGKSVITDGNLLTTFRPSVKCWSHNIPKACRPSVMSAIRNLVFFPRIPQFQNSLVSHSHDSSMSEIPLSPSMVCSSLP</sequence>
<gene>
    <name evidence="1" type="primary">Vigan.07G164900</name>
    <name evidence="1" type="ORF">VIGAN_07164900</name>
</gene>
<protein>
    <submittedName>
        <fullName evidence="1">Uncharacterized protein</fullName>
    </submittedName>
</protein>
<proteinExistence type="predicted"/>
<keyword evidence="2" id="KW-1185">Reference proteome</keyword>
<dbReference type="AlphaFoldDB" id="A0A0S3SJ72"/>
<dbReference type="Proteomes" id="UP000291084">
    <property type="component" value="Chromosome 7"/>
</dbReference>
<evidence type="ECO:0000313" key="1">
    <source>
        <dbReference type="EMBL" id="BAT92808.1"/>
    </source>
</evidence>
<evidence type="ECO:0000313" key="2">
    <source>
        <dbReference type="Proteomes" id="UP000291084"/>
    </source>
</evidence>
<name>A0A0S3SJ72_PHAAN</name>
<feature type="non-terminal residue" evidence="1">
    <location>
        <position position="1"/>
    </location>
</feature>
<organism evidence="1 2">
    <name type="scientific">Vigna angularis var. angularis</name>
    <dbReference type="NCBI Taxonomy" id="157739"/>
    <lineage>
        <taxon>Eukaryota</taxon>
        <taxon>Viridiplantae</taxon>
        <taxon>Streptophyta</taxon>
        <taxon>Embryophyta</taxon>
        <taxon>Tracheophyta</taxon>
        <taxon>Spermatophyta</taxon>
        <taxon>Magnoliopsida</taxon>
        <taxon>eudicotyledons</taxon>
        <taxon>Gunneridae</taxon>
        <taxon>Pentapetalae</taxon>
        <taxon>rosids</taxon>
        <taxon>fabids</taxon>
        <taxon>Fabales</taxon>
        <taxon>Fabaceae</taxon>
        <taxon>Papilionoideae</taxon>
        <taxon>50 kb inversion clade</taxon>
        <taxon>NPAAA clade</taxon>
        <taxon>indigoferoid/millettioid clade</taxon>
        <taxon>Phaseoleae</taxon>
        <taxon>Vigna</taxon>
    </lineage>
</organism>
<accession>A0A0S3SJ72</accession>
<dbReference type="EMBL" id="AP015040">
    <property type="protein sequence ID" value="BAT92808.1"/>
    <property type="molecule type" value="Genomic_DNA"/>
</dbReference>
<reference evidence="1 2" key="1">
    <citation type="journal article" date="2015" name="Sci. Rep.">
        <title>The power of single molecule real-time sequencing technology in the de novo assembly of a eukaryotic genome.</title>
        <authorList>
            <person name="Sakai H."/>
            <person name="Naito K."/>
            <person name="Ogiso-Tanaka E."/>
            <person name="Takahashi Y."/>
            <person name="Iseki K."/>
            <person name="Muto C."/>
            <person name="Satou K."/>
            <person name="Teruya K."/>
            <person name="Shiroma A."/>
            <person name="Shimoji M."/>
            <person name="Hirano T."/>
            <person name="Itoh T."/>
            <person name="Kaga A."/>
            <person name="Tomooka N."/>
        </authorList>
    </citation>
    <scope>NUCLEOTIDE SEQUENCE [LARGE SCALE GENOMIC DNA]</scope>
    <source>
        <strain evidence="2">cv. Shumari</strain>
    </source>
</reference>